<dbReference type="AlphaFoldDB" id="A0A240UMX9"/>
<dbReference type="KEGG" id="kma:B9H00_04225"/>
<dbReference type="EMBL" id="CP021358">
    <property type="protein sequence ID" value="ART62380.1"/>
    <property type="molecule type" value="Genomic_DNA"/>
</dbReference>
<dbReference type="RefSeq" id="WP_086622130.1">
    <property type="nucleotide sequence ID" value="NZ_CP021358.1"/>
</dbReference>
<organism evidence="1 2">
    <name type="scientific">Kushneria marisflavi</name>
    <dbReference type="NCBI Taxonomy" id="157779"/>
    <lineage>
        <taxon>Bacteria</taxon>
        <taxon>Pseudomonadati</taxon>
        <taxon>Pseudomonadota</taxon>
        <taxon>Gammaproteobacteria</taxon>
        <taxon>Oceanospirillales</taxon>
        <taxon>Halomonadaceae</taxon>
        <taxon>Kushneria</taxon>
    </lineage>
</organism>
<gene>
    <name evidence="1" type="ORF">B9H00_04225</name>
</gene>
<reference evidence="1 2" key="1">
    <citation type="submission" date="2017-05" db="EMBL/GenBank/DDBJ databases">
        <authorList>
            <person name="Song R."/>
            <person name="Chenine A.L."/>
            <person name="Ruprecht R.M."/>
        </authorList>
    </citation>
    <scope>NUCLEOTIDE SEQUENCE [LARGE SCALE GENOMIC DNA]</scope>
    <source>
        <strain evidence="1">SW32</strain>
    </source>
</reference>
<keyword evidence="2" id="KW-1185">Reference proteome</keyword>
<sequence length="76" mass="8224">MLATGTKAWIPIELMPPDLHPGDECHMMSSVVAENRGSGNDVHYYYRVRITGLVPEAAECVIIETLSPEAAEAIVG</sequence>
<proteinExistence type="predicted"/>
<protein>
    <submittedName>
        <fullName evidence="1">Uncharacterized protein</fullName>
    </submittedName>
</protein>
<dbReference type="Proteomes" id="UP000194457">
    <property type="component" value="Chromosome"/>
</dbReference>
<dbReference type="OrthoDB" id="6183334at2"/>
<evidence type="ECO:0000313" key="1">
    <source>
        <dbReference type="EMBL" id="ART62380.1"/>
    </source>
</evidence>
<accession>A0A240UMX9</accession>
<evidence type="ECO:0000313" key="2">
    <source>
        <dbReference type="Proteomes" id="UP000194457"/>
    </source>
</evidence>
<name>A0A240UMX9_9GAMM</name>